<keyword evidence="9" id="KW-0067">ATP-binding</keyword>
<accession>A0A5B1BSS8</accession>
<dbReference type="GO" id="GO:0140359">
    <property type="term" value="F:ABC-type transporter activity"/>
    <property type="evidence" value="ECO:0007669"/>
    <property type="project" value="InterPro"/>
</dbReference>
<dbReference type="SUPFAM" id="SSF49879">
    <property type="entry name" value="SMAD/FHA domain"/>
    <property type="match status" value="1"/>
</dbReference>
<dbReference type="GO" id="GO:0016020">
    <property type="term" value="C:membrane"/>
    <property type="evidence" value="ECO:0007669"/>
    <property type="project" value="UniProtKB-SubCell"/>
</dbReference>
<dbReference type="Pfam" id="PF01061">
    <property type="entry name" value="ABC2_membrane"/>
    <property type="match status" value="1"/>
</dbReference>
<dbReference type="PANTHER" id="PTHR48041">
    <property type="entry name" value="ABC TRANSPORTER G FAMILY MEMBER 28"/>
    <property type="match status" value="1"/>
</dbReference>
<dbReference type="AlphaFoldDB" id="A0A5B1BSS8"/>
<sequence length="743" mass="78438">MRYVFAPGRDVLVGRSNQFDIHLSHPGPADQPTPDVVLRSMGTHWVAIDGSGNGIFVGGARLSAIDILDGQTIAIGDPQHGPRLTFQIAAASGRPDPPRGQKCPSATGHRPNPTPPTEQVTQRVPAEPASRRISAPAHSHLASGRTTTPIRLTPSDRPPAPGSAQAAVTPKQPTAERLPSTNRLPLKPGARTIGVAAFRLGFAAAGHDLLSEISFSARPGSLIAIIGPSRPRNAALIGLLAGTRPLSSGVLTVDGHDVDAEPELMRSRIGVVPRDNRVHRLLTVEQALGYAAEMRLPPDTSPENRHRVVNQVLDELELTPHRRTRVANLAPELRRCLSVAIELITRPSLLVVDEPAAGPNPAQQSHVMAMLRRQADLGCVVVATMSLAHVHLCDQVLLLTPAGTLAFAGPPAQIESVLGTSDWSEASARVSANPGGAHQAFLNRQPASVSVPPAMTASERPPAVLAFGRQVALVARRQVRLLAANRAYLAFLSLLPFALGALTLLIPGDSGLDRPDRSAGNPHEAIAILAALNVAAVLMGTVLTAGDLVSERRIFRREQSVGLSASAYLIAKIMVFGLVAAIQAAILTAIVVTTKGRPAHGAVLLHSPTAELYVGVAATAIVSAIIGLALSTLGRHRREVLPLVVPVILASALFAGGLVTLAGTWGFDQISWFVPGQWGFAATASTVELRRVDALAAHNAVWAHYPGWWLFDMAILIVLGALWAAFARYRLRAPTTSPSAARE</sequence>
<dbReference type="PANTHER" id="PTHR48041:SF139">
    <property type="entry name" value="PROTEIN SCARLET"/>
    <property type="match status" value="1"/>
</dbReference>
<evidence type="ECO:0000256" key="5">
    <source>
        <dbReference type="ARBA" id="ARBA00023136"/>
    </source>
</evidence>
<feature type="transmembrane region" description="Helical" evidence="7">
    <location>
        <begin position="526"/>
        <end position="549"/>
    </location>
</feature>
<dbReference type="OrthoDB" id="9804819at2"/>
<dbReference type="InterPro" id="IPR003439">
    <property type="entry name" value="ABC_transporter-like_ATP-bd"/>
</dbReference>
<dbReference type="InterPro" id="IPR050352">
    <property type="entry name" value="ABCG_transporters"/>
</dbReference>
<gene>
    <name evidence="9" type="ORF">F0Q45_02780</name>
</gene>
<proteinExistence type="predicted"/>
<comment type="subcellular location">
    <subcellularLocation>
        <location evidence="1">Membrane</location>
        <topology evidence="1">Multi-pass membrane protein</topology>
    </subcellularLocation>
</comment>
<dbReference type="Gene3D" id="3.40.50.300">
    <property type="entry name" value="P-loop containing nucleotide triphosphate hydrolases"/>
    <property type="match status" value="1"/>
</dbReference>
<dbReference type="InterPro" id="IPR013525">
    <property type="entry name" value="ABC2_TM"/>
</dbReference>
<evidence type="ECO:0000313" key="10">
    <source>
        <dbReference type="Proteomes" id="UP000324701"/>
    </source>
</evidence>
<evidence type="ECO:0000256" key="1">
    <source>
        <dbReference type="ARBA" id="ARBA00004141"/>
    </source>
</evidence>
<protein>
    <submittedName>
        <fullName evidence="9">ATP-binding cassette domain-containing protein</fullName>
    </submittedName>
</protein>
<keyword evidence="5 7" id="KW-0472">Membrane</keyword>
<evidence type="ECO:0000259" key="8">
    <source>
        <dbReference type="PROSITE" id="PS50893"/>
    </source>
</evidence>
<evidence type="ECO:0000256" key="6">
    <source>
        <dbReference type="SAM" id="MobiDB-lite"/>
    </source>
</evidence>
<dbReference type="GO" id="GO:0005524">
    <property type="term" value="F:ATP binding"/>
    <property type="evidence" value="ECO:0007669"/>
    <property type="project" value="UniProtKB-KW"/>
</dbReference>
<keyword evidence="2" id="KW-0813">Transport</keyword>
<evidence type="ECO:0000256" key="3">
    <source>
        <dbReference type="ARBA" id="ARBA00022692"/>
    </source>
</evidence>
<feature type="transmembrane region" description="Helical" evidence="7">
    <location>
        <begin position="569"/>
        <end position="592"/>
    </location>
</feature>
<keyword evidence="3 7" id="KW-0812">Transmembrane</keyword>
<evidence type="ECO:0000256" key="2">
    <source>
        <dbReference type="ARBA" id="ARBA00022448"/>
    </source>
</evidence>
<feature type="transmembrane region" description="Helical" evidence="7">
    <location>
        <begin position="612"/>
        <end position="633"/>
    </location>
</feature>
<keyword evidence="10" id="KW-1185">Reference proteome</keyword>
<organism evidence="9 10">
    <name type="scientific">Mycobacterium simiae</name>
    <name type="common">Mycobacterium habana</name>
    <dbReference type="NCBI Taxonomy" id="1784"/>
    <lineage>
        <taxon>Bacteria</taxon>
        <taxon>Bacillati</taxon>
        <taxon>Actinomycetota</taxon>
        <taxon>Actinomycetes</taxon>
        <taxon>Mycobacteriales</taxon>
        <taxon>Mycobacteriaceae</taxon>
        <taxon>Mycobacterium</taxon>
        <taxon>Mycobacterium simiae complex</taxon>
    </lineage>
</organism>
<dbReference type="Pfam" id="PF00005">
    <property type="entry name" value="ABC_tran"/>
    <property type="match status" value="1"/>
</dbReference>
<keyword evidence="4 7" id="KW-1133">Transmembrane helix</keyword>
<feature type="region of interest" description="Disordered" evidence="6">
    <location>
        <begin position="90"/>
        <end position="186"/>
    </location>
</feature>
<dbReference type="PROSITE" id="PS50893">
    <property type="entry name" value="ABC_TRANSPORTER_2"/>
    <property type="match status" value="1"/>
</dbReference>
<reference evidence="9 10" key="1">
    <citation type="submission" date="2019-09" db="EMBL/GenBank/DDBJ databases">
        <title>Report of infection by Mycobacterium simiae a patient suffering from pulmonary tuberculosis.</title>
        <authorList>
            <person name="Mohanty P.S."/>
            <person name="Bansal A.K."/>
            <person name="Singh H."/>
            <person name="Sharma S."/>
            <person name="Patil S.A."/>
            <person name="Upadhaya P."/>
            <person name="Singh P.K."/>
            <person name="Kumar D."/>
            <person name="Kumar S."/>
            <person name="Singh R.K."/>
            <person name="Chaudhary B."/>
        </authorList>
    </citation>
    <scope>NUCLEOTIDE SEQUENCE [LARGE SCALE GENOMIC DNA]</scope>
    <source>
        <strain evidence="9 10">JAL-560-SIM</strain>
    </source>
</reference>
<comment type="caution">
    <text evidence="9">The sequence shown here is derived from an EMBL/GenBank/DDBJ whole genome shotgun (WGS) entry which is preliminary data.</text>
</comment>
<feature type="domain" description="ABC transporter" evidence="8">
    <location>
        <begin position="190"/>
        <end position="426"/>
    </location>
</feature>
<dbReference type="Proteomes" id="UP000324701">
    <property type="component" value="Unassembled WGS sequence"/>
</dbReference>
<dbReference type="SUPFAM" id="SSF52540">
    <property type="entry name" value="P-loop containing nucleoside triphosphate hydrolases"/>
    <property type="match status" value="1"/>
</dbReference>
<evidence type="ECO:0000313" key="9">
    <source>
        <dbReference type="EMBL" id="KAA1251737.1"/>
    </source>
</evidence>
<dbReference type="InterPro" id="IPR027417">
    <property type="entry name" value="P-loop_NTPase"/>
</dbReference>
<feature type="transmembrane region" description="Helical" evidence="7">
    <location>
        <begin position="708"/>
        <end position="727"/>
    </location>
</feature>
<name>A0A5B1BSS8_MYCSI</name>
<feature type="transmembrane region" description="Helical" evidence="7">
    <location>
        <begin position="487"/>
        <end position="506"/>
    </location>
</feature>
<keyword evidence="9" id="KW-0547">Nucleotide-binding</keyword>
<dbReference type="GO" id="GO:0016887">
    <property type="term" value="F:ATP hydrolysis activity"/>
    <property type="evidence" value="ECO:0007669"/>
    <property type="project" value="InterPro"/>
</dbReference>
<evidence type="ECO:0000256" key="7">
    <source>
        <dbReference type="SAM" id="Phobius"/>
    </source>
</evidence>
<feature type="transmembrane region" description="Helical" evidence="7">
    <location>
        <begin position="640"/>
        <end position="665"/>
    </location>
</feature>
<dbReference type="InterPro" id="IPR008984">
    <property type="entry name" value="SMAD_FHA_dom_sf"/>
</dbReference>
<dbReference type="RefSeq" id="WP_149652482.1">
    <property type="nucleotide sequence ID" value="NZ_VTZN01000008.1"/>
</dbReference>
<evidence type="ECO:0000256" key="4">
    <source>
        <dbReference type="ARBA" id="ARBA00022989"/>
    </source>
</evidence>
<dbReference type="EMBL" id="VTZN01000008">
    <property type="protein sequence ID" value="KAA1251737.1"/>
    <property type="molecule type" value="Genomic_DNA"/>
</dbReference>